<keyword evidence="1" id="KW-0812">Transmembrane</keyword>
<feature type="transmembrane region" description="Helical" evidence="1">
    <location>
        <begin position="67"/>
        <end position="89"/>
    </location>
</feature>
<protein>
    <submittedName>
        <fullName evidence="2">Uncharacterized protein</fullName>
    </submittedName>
</protein>
<keyword evidence="1" id="KW-1133">Transmembrane helix</keyword>
<dbReference type="EMBL" id="AOGK01000002">
    <property type="protein sequence ID" value="MDG5974224.1"/>
    <property type="molecule type" value="Genomic_DNA"/>
</dbReference>
<sequence length="194" mass="20675">MSSIATSSSVSPLGLPSSGAGANTGTYQARRNFDGSRGLAALLLAAAVAAMVVLADRLISTWADGHLLLAWVFLWVVVFAGLALFAGAARNLARSALRSLDGWSQALAEARAEARMWEIARQDPRVMNDLLCARMRAEEASAEVVAEPAGFSEALAPLGMEAEATPAATQGGVWDRFVSRLIEQRSRNIHLYYV</sequence>
<keyword evidence="3" id="KW-1185">Reference proteome</keyword>
<comment type="caution">
    <text evidence="2">The sequence shown here is derived from an EMBL/GenBank/DDBJ whole genome shotgun (WGS) entry which is preliminary data.</text>
</comment>
<organism evidence="2 3">
    <name type="scientific">Hydrogenophaga taeniospiralis CCUG 15921</name>
    <dbReference type="NCBI Taxonomy" id="1281780"/>
    <lineage>
        <taxon>Bacteria</taxon>
        <taxon>Pseudomonadati</taxon>
        <taxon>Pseudomonadota</taxon>
        <taxon>Betaproteobacteria</taxon>
        <taxon>Burkholderiales</taxon>
        <taxon>Comamonadaceae</taxon>
        <taxon>Hydrogenophaga</taxon>
    </lineage>
</organism>
<dbReference type="AlphaFoldDB" id="A0A9X4S8Q4"/>
<feature type="transmembrane region" description="Helical" evidence="1">
    <location>
        <begin position="38"/>
        <end position="55"/>
    </location>
</feature>
<dbReference type="OrthoDB" id="8907851at2"/>
<proteinExistence type="predicted"/>
<evidence type="ECO:0000256" key="1">
    <source>
        <dbReference type="SAM" id="Phobius"/>
    </source>
</evidence>
<gene>
    <name evidence="2" type="ORF">H010_03117</name>
</gene>
<keyword evidence="1" id="KW-0472">Membrane</keyword>
<name>A0A9X4S8Q4_9BURK</name>
<evidence type="ECO:0000313" key="2">
    <source>
        <dbReference type="EMBL" id="MDG5974224.1"/>
    </source>
</evidence>
<dbReference type="Proteomes" id="UP001152876">
    <property type="component" value="Unassembled WGS sequence"/>
</dbReference>
<dbReference type="RefSeq" id="WP_068170252.1">
    <property type="nucleotide sequence ID" value="NZ_AOGK01000002.1"/>
</dbReference>
<reference evidence="2" key="1">
    <citation type="submission" date="2013-01" db="EMBL/GenBank/DDBJ databases">
        <title>Genome draft of Hydrogenophaga taeniospiralis 2K1.</title>
        <authorList>
            <person name="Gomila M."/>
            <person name="Lalucat J."/>
        </authorList>
    </citation>
    <scope>NUCLEOTIDE SEQUENCE</scope>
    <source>
        <strain evidence="2">CCUG 15921</strain>
    </source>
</reference>
<accession>A0A9X4S8Q4</accession>
<evidence type="ECO:0000313" key="3">
    <source>
        <dbReference type="Proteomes" id="UP001152876"/>
    </source>
</evidence>